<gene>
    <name evidence="2" type="ORF">AVEN_68491_1</name>
</gene>
<keyword evidence="3" id="KW-1185">Reference proteome</keyword>
<proteinExistence type="predicted"/>
<name>A0A4Y2I644_ARAVE</name>
<evidence type="ECO:0000256" key="1">
    <source>
        <dbReference type="SAM" id="Phobius"/>
    </source>
</evidence>
<evidence type="ECO:0000313" key="2">
    <source>
        <dbReference type="EMBL" id="GBM72912.1"/>
    </source>
</evidence>
<dbReference type="AlphaFoldDB" id="A0A4Y2I644"/>
<dbReference type="Proteomes" id="UP000499080">
    <property type="component" value="Unassembled WGS sequence"/>
</dbReference>
<reference evidence="2 3" key="1">
    <citation type="journal article" date="2019" name="Sci. Rep.">
        <title>Orb-weaving spider Araneus ventricosus genome elucidates the spidroin gene catalogue.</title>
        <authorList>
            <person name="Kono N."/>
            <person name="Nakamura H."/>
            <person name="Ohtoshi R."/>
            <person name="Moran D.A.P."/>
            <person name="Shinohara A."/>
            <person name="Yoshida Y."/>
            <person name="Fujiwara M."/>
            <person name="Mori M."/>
            <person name="Tomita M."/>
            <person name="Arakawa K."/>
        </authorList>
    </citation>
    <scope>NUCLEOTIDE SEQUENCE [LARGE SCALE GENOMIC DNA]</scope>
</reference>
<sequence>MCDPILRYPEIFTPFQFTLPFAFCFFLILPSLDGKRGSSLRSCCHSVYFLLLMNSRKPHVLAVRGDPLDGCQILCELSPSVQGTLYVDDLQIFTQSSNMRLIERQLQNAVNKLVSWCDSQGHTLSSEKSRCLHFRRKRNLHPDRGTNIPVVDNIRFLGVILDRMLTFLPHILRLRKMCEKSFNIFKVLSNTSWGADRTSLLHVHQAVILFRIDYGCMVYGSVRPSILRRLDTIHHSALI</sequence>
<comment type="caution">
    <text evidence="2">The sequence shown here is derived from an EMBL/GenBank/DDBJ whole genome shotgun (WGS) entry which is preliminary data.</text>
</comment>
<keyword evidence="1" id="KW-0812">Transmembrane</keyword>
<organism evidence="2 3">
    <name type="scientific">Araneus ventricosus</name>
    <name type="common">Orbweaver spider</name>
    <name type="synonym">Epeira ventricosa</name>
    <dbReference type="NCBI Taxonomy" id="182803"/>
    <lineage>
        <taxon>Eukaryota</taxon>
        <taxon>Metazoa</taxon>
        <taxon>Ecdysozoa</taxon>
        <taxon>Arthropoda</taxon>
        <taxon>Chelicerata</taxon>
        <taxon>Arachnida</taxon>
        <taxon>Araneae</taxon>
        <taxon>Araneomorphae</taxon>
        <taxon>Entelegynae</taxon>
        <taxon>Araneoidea</taxon>
        <taxon>Araneidae</taxon>
        <taxon>Araneus</taxon>
    </lineage>
</organism>
<keyword evidence="1" id="KW-1133">Transmembrane helix</keyword>
<feature type="transmembrane region" description="Helical" evidence="1">
    <location>
        <begin position="12"/>
        <end position="32"/>
    </location>
</feature>
<accession>A0A4Y2I644</accession>
<dbReference type="EMBL" id="BGPR01002408">
    <property type="protein sequence ID" value="GBM72912.1"/>
    <property type="molecule type" value="Genomic_DNA"/>
</dbReference>
<protein>
    <submittedName>
        <fullName evidence="2">Uncharacterized protein</fullName>
    </submittedName>
</protein>
<keyword evidence="1" id="KW-0472">Membrane</keyword>
<evidence type="ECO:0000313" key="3">
    <source>
        <dbReference type="Proteomes" id="UP000499080"/>
    </source>
</evidence>